<keyword evidence="2" id="KW-1185">Reference proteome</keyword>
<organism evidence="1 2">
    <name type="scientific">Hyalomma asiaticum</name>
    <name type="common">Tick</name>
    <dbReference type="NCBI Taxonomy" id="266040"/>
    <lineage>
        <taxon>Eukaryota</taxon>
        <taxon>Metazoa</taxon>
        <taxon>Ecdysozoa</taxon>
        <taxon>Arthropoda</taxon>
        <taxon>Chelicerata</taxon>
        <taxon>Arachnida</taxon>
        <taxon>Acari</taxon>
        <taxon>Parasitiformes</taxon>
        <taxon>Ixodida</taxon>
        <taxon>Ixodoidea</taxon>
        <taxon>Ixodidae</taxon>
        <taxon>Hyalomminae</taxon>
        <taxon>Hyalomma</taxon>
    </lineage>
</organism>
<sequence length="97" mass="10827">MESNGTTSRDRKIAARRTRRANAAFTWQRRRRASSCAHEMAPAEAAQRAPRAIVDCRDRRAARAAAAAAGSSHRRRRRQRCSQQGPAQRATDLRGCP</sequence>
<evidence type="ECO:0000313" key="1">
    <source>
        <dbReference type="EMBL" id="KAH6930498.1"/>
    </source>
</evidence>
<gene>
    <name evidence="1" type="ORF">HPB50_014092</name>
</gene>
<dbReference type="Proteomes" id="UP000821845">
    <property type="component" value="Chromosome 5"/>
</dbReference>
<evidence type="ECO:0000313" key="2">
    <source>
        <dbReference type="Proteomes" id="UP000821845"/>
    </source>
</evidence>
<accession>A0ACB7S9Z3</accession>
<name>A0ACB7S9Z3_HYAAI</name>
<proteinExistence type="predicted"/>
<protein>
    <submittedName>
        <fullName evidence="1">Uncharacterized protein</fullName>
    </submittedName>
</protein>
<comment type="caution">
    <text evidence="1">The sequence shown here is derived from an EMBL/GenBank/DDBJ whole genome shotgun (WGS) entry which is preliminary data.</text>
</comment>
<dbReference type="EMBL" id="CM023485">
    <property type="protein sequence ID" value="KAH6930498.1"/>
    <property type="molecule type" value="Genomic_DNA"/>
</dbReference>
<reference evidence="1" key="1">
    <citation type="submission" date="2020-05" db="EMBL/GenBank/DDBJ databases">
        <title>Large-scale comparative analyses of tick genomes elucidate their genetic diversity and vector capacities.</title>
        <authorList>
            <person name="Jia N."/>
            <person name="Wang J."/>
            <person name="Shi W."/>
            <person name="Du L."/>
            <person name="Sun Y."/>
            <person name="Zhan W."/>
            <person name="Jiang J."/>
            <person name="Wang Q."/>
            <person name="Zhang B."/>
            <person name="Ji P."/>
            <person name="Sakyi L.B."/>
            <person name="Cui X."/>
            <person name="Yuan T."/>
            <person name="Jiang B."/>
            <person name="Yang W."/>
            <person name="Lam T.T.-Y."/>
            <person name="Chang Q."/>
            <person name="Ding S."/>
            <person name="Wang X."/>
            <person name="Zhu J."/>
            <person name="Ruan X."/>
            <person name="Zhao L."/>
            <person name="Wei J."/>
            <person name="Que T."/>
            <person name="Du C."/>
            <person name="Cheng J."/>
            <person name="Dai P."/>
            <person name="Han X."/>
            <person name="Huang E."/>
            <person name="Gao Y."/>
            <person name="Liu J."/>
            <person name="Shao H."/>
            <person name="Ye R."/>
            <person name="Li L."/>
            <person name="Wei W."/>
            <person name="Wang X."/>
            <person name="Wang C."/>
            <person name="Yang T."/>
            <person name="Huo Q."/>
            <person name="Li W."/>
            <person name="Guo W."/>
            <person name="Chen H."/>
            <person name="Zhou L."/>
            <person name="Ni X."/>
            <person name="Tian J."/>
            <person name="Zhou Y."/>
            <person name="Sheng Y."/>
            <person name="Liu T."/>
            <person name="Pan Y."/>
            <person name="Xia L."/>
            <person name="Li J."/>
            <person name="Zhao F."/>
            <person name="Cao W."/>
        </authorList>
    </citation>
    <scope>NUCLEOTIDE SEQUENCE</scope>
    <source>
        <strain evidence="1">Hyas-2018</strain>
    </source>
</reference>